<dbReference type="PANTHER" id="PTHR42959">
    <property type="entry name" value="CARBAMOYLTRANSFERASE"/>
    <property type="match status" value="1"/>
</dbReference>
<dbReference type="NCBIfam" id="TIGR00143">
    <property type="entry name" value="hypF"/>
    <property type="match status" value="1"/>
</dbReference>
<comment type="catalytic activity">
    <reaction evidence="8 11">
        <text>an acyl phosphate + H2O = a carboxylate + phosphate + H(+)</text>
        <dbReference type="Rhea" id="RHEA:14965"/>
        <dbReference type="ChEBI" id="CHEBI:15377"/>
        <dbReference type="ChEBI" id="CHEBI:15378"/>
        <dbReference type="ChEBI" id="CHEBI:29067"/>
        <dbReference type="ChEBI" id="CHEBI:43474"/>
        <dbReference type="ChEBI" id="CHEBI:59918"/>
        <dbReference type="EC" id="3.6.1.7"/>
    </reaction>
</comment>
<dbReference type="SUPFAM" id="SSF54975">
    <property type="entry name" value="Acylphosphatase/BLUF domain-like"/>
    <property type="match status" value="1"/>
</dbReference>
<dbReference type="GO" id="GO:0051604">
    <property type="term" value="P:protein maturation"/>
    <property type="evidence" value="ECO:0007669"/>
    <property type="project" value="TreeGrafter"/>
</dbReference>
<feature type="domain" description="Acylphosphatase-like" evidence="12">
    <location>
        <begin position="3"/>
        <end position="89"/>
    </location>
</feature>
<dbReference type="SUPFAM" id="SSF53067">
    <property type="entry name" value="Actin-like ATPase domain"/>
    <property type="match status" value="1"/>
</dbReference>
<accession>A0A154BRM9</accession>
<evidence type="ECO:0000256" key="6">
    <source>
        <dbReference type="ARBA" id="ARBA00022771"/>
    </source>
</evidence>
<evidence type="ECO:0000256" key="2">
    <source>
        <dbReference type="ARBA" id="ARBA00005614"/>
    </source>
</evidence>
<evidence type="ECO:0000256" key="4">
    <source>
        <dbReference type="ARBA" id="ARBA00022598"/>
    </source>
</evidence>
<dbReference type="InterPro" id="IPR006070">
    <property type="entry name" value="Sua5-like_dom"/>
</dbReference>
<dbReference type="UniPathway" id="UPA00335"/>
<keyword evidence="6" id="KW-0863">Zinc-finger</keyword>
<comment type="similarity">
    <text evidence="2">Belongs to the acylphosphatase family.</text>
</comment>
<dbReference type="InterPro" id="IPR004421">
    <property type="entry name" value="Carbamoyltransferase_HypF"/>
</dbReference>
<dbReference type="PROSITE" id="PS51163">
    <property type="entry name" value="YRDC"/>
    <property type="match status" value="1"/>
</dbReference>
<dbReference type="Proteomes" id="UP000076268">
    <property type="component" value="Unassembled WGS sequence"/>
</dbReference>
<dbReference type="InterPro" id="IPR001792">
    <property type="entry name" value="Acylphosphatase-like_dom"/>
</dbReference>
<evidence type="ECO:0000313" key="14">
    <source>
        <dbReference type="EMBL" id="KYZ76559.1"/>
    </source>
</evidence>
<evidence type="ECO:0000256" key="11">
    <source>
        <dbReference type="PROSITE-ProRule" id="PRU00520"/>
    </source>
</evidence>
<dbReference type="SUPFAM" id="SSF55821">
    <property type="entry name" value="YrdC/RibB"/>
    <property type="match status" value="1"/>
</dbReference>
<dbReference type="GO" id="GO:0003998">
    <property type="term" value="F:acylphosphatase activity"/>
    <property type="evidence" value="ECO:0007669"/>
    <property type="project" value="UniProtKB-EC"/>
</dbReference>
<dbReference type="EMBL" id="LSGP01000017">
    <property type="protein sequence ID" value="KYZ76559.1"/>
    <property type="molecule type" value="Genomic_DNA"/>
</dbReference>
<evidence type="ECO:0000313" key="15">
    <source>
        <dbReference type="Proteomes" id="UP000076268"/>
    </source>
</evidence>
<dbReference type="Pfam" id="PF22521">
    <property type="entry name" value="HypF_C_2"/>
    <property type="match status" value="1"/>
</dbReference>
<dbReference type="GO" id="GO:0016874">
    <property type="term" value="F:ligase activity"/>
    <property type="evidence" value="ECO:0007669"/>
    <property type="project" value="UniProtKB-UniRule"/>
</dbReference>
<dbReference type="Pfam" id="PF01300">
    <property type="entry name" value="Sua5_yciO_yrdC"/>
    <property type="match status" value="1"/>
</dbReference>
<comment type="pathway">
    <text evidence="1">Protein modification; [NiFe] hydrogenase maturation.</text>
</comment>
<evidence type="ECO:0000256" key="1">
    <source>
        <dbReference type="ARBA" id="ARBA00004711"/>
    </source>
</evidence>
<sequence length="763" mass="82772">MTRLAIHITGIVQGVGFRPFVYQLSHRLGLSGWVKNDGGGVSLEVEGTDAALAVFQCALTQEAPRPAVVEQVIVQQLEPVGETGFFIAKSDTSARPTTLLSPDLATCEACCRELFNPADRRYRYPFINCTECGPRYTIVRGLPYDRPATTMAGFLLCPACRREYEDPINRRFHAQPNACPVCGPRCHLLDASGNEIQTDDVISRTSQLIAAGAIVALKGLGGWQLVCNARNQLAVELLRRRKGRESKPFAVMAGSLGAVRQICHVSSAEAAWLAGRERPIVLLEKKQYYDLAASVAPQNSRLGVMLPYAPLYWLLLQADDVWVMTSGNRSDEPIVYDDTDALGQLADVADYFLSHNRPIERRADDSVIRLFRDQPLFIRRSRGFSPAPVSLPHLTDSILAVGGDLKSAFCLTREGQGFISPHIGDLANQAAFTFFGQLLEQYQTLFSVRPSLVAHDLHPGYWSSRYALNCGLPTVGVQHHHAHIAAVMAEHDLAGPVIGVALDGTGYGEDGAVWGGEFLVGDLTGFSREAHFAYLPLPGGEQAVREPWRLAAWLVREIGGDQVGTSHHHFTSLLPEWWQTVAAMPANGLNSPLTSSAGRLFDAAAALIGGRLYNQYEGQAASELEYLAGTMPGTVLPYLLREGPPLTVDFMPTYAALLDWLPKQSPAVLAAAFHETMADAICRVVNRLAEVTGIRVVVLGGGVWQNARLLATTVTRLGLEGFSIYIPRQVPISDGGLCLGQAAIAAHSVDKGPSALFADPPHC</sequence>
<dbReference type="Gene3D" id="3.30.110.120">
    <property type="match status" value="1"/>
</dbReference>
<dbReference type="PROSITE" id="PS00150">
    <property type="entry name" value="ACYLPHOSPHATASE_1"/>
    <property type="match status" value="1"/>
</dbReference>
<feature type="domain" description="YrdC-like" evidence="13">
    <location>
        <begin position="199"/>
        <end position="383"/>
    </location>
</feature>
<dbReference type="InterPro" id="IPR055128">
    <property type="entry name" value="HypF_C_2"/>
</dbReference>
<dbReference type="Gene3D" id="3.90.870.50">
    <property type="match status" value="1"/>
</dbReference>
<evidence type="ECO:0000256" key="8">
    <source>
        <dbReference type="ARBA" id="ARBA00047645"/>
    </source>
</evidence>
<name>A0A154BRM9_ANASB</name>
<dbReference type="Gene3D" id="3.30.420.360">
    <property type="match status" value="1"/>
</dbReference>
<dbReference type="GO" id="GO:0003725">
    <property type="term" value="F:double-stranded RNA binding"/>
    <property type="evidence" value="ECO:0007669"/>
    <property type="project" value="InterPro"/>
</dbReference>
<dbReference type="RefSeq" id="WP_066242233.1">
    <property type="nucleotide sequence ID" value="NZ_LSGP01000017.1"/>
</dbReference>
<evidence type="ECO:0000256" key="7">
    <source>
        <dbReference type="ARBA" id="ARBA00022833"/>
    </source>
</evidence>
<dbReference type="Pfam" id="PF00708">
    <property type="entry name" value="Acylphosphatase"/>
    <property type="match status" value="1"/>
</dbReference>
<protein>
    <recommendedName>
        <fullName evidence="10">Carbamoyltransferase</fullName>
        <ecNumber evidence="10">6.2.-.-</ecNumber>
    </recommendedName>
</protein>
<dbReference type="EC" id="6.2.-.-" evidence="10"/>
<proteinExistence type="inferred from homology"/>
<dbReference type="InterPro" id="IPR043129">
    <property type="entry name" value="ATPase_NBD"/>
</dbReference>
<dbReference type="InterPro" id="IPR017968">
    <property type="entry name" value="Acylphosphatase_CS"/>
</dbReference>
<comment type="catalytic activity">
    <reaction evidence="9">
        <text>C-terminal L-cysteinyl-[HypE protein] + carbamoyl phosphate + ATP + H2O = C-terminal S-carboxamide-L-cysteinyl-[HypE protein] + AMP + phosphate + diphosphate + H(+)</text>
        <dbReference type="Rhea" id="RHEA:55636"/>
        <dbReference type="Rhea" id="RHEA-COMP:14247"/>
        <dbReference type="Rhea" id="RHEA-COMP:14392"/>
        <dbReference type="ChEBI" id="CHEBI:15377"/>
        <dbReference type="ChEBI" id="CHEBI:15378"/>
        <dbReference type="ChEBI" id="CHEBI:30616"/>
        <dbReference type="ChEBI" id="CHEBI:33019"/>
        <dbReference type="ChEBI" id="CHEBI:43474"/>
        <dbReference type="ChEBI" id="CHEBI:58228"/>
        <dbReference type="ChEBI" id="CHEBI:76913"/>
        <dbReference type="ChEBI" id="CHEBI:139126"/>
        <dbReference type="ChEBI" id="CHEBI:456215"/>
    </reaction>
</comment>
<dbReference type="InterPro" id="IPR041440">
    <property type="entry name" value="HypF_C"/>
</dbReference>
<organism evidence="14 15">
    <name type="scientific">Anaerosporomusa subterranea</name>
    <dbReference type="NCBI Taxonomy" id="1794912"/>
    <lineage>
        <taxon>Bacteria</taxon>
        <taxon>Bacillati</taxon>
        <taxon>Bacillota</taxon>
        <taxon>Negativicutes</taxon>
        <taxon>Acetonemataceae</taxon>
        <taxon>Anaerosporomusa</taxon>
    </lineage>
</organism>
<evidence type="ECO:0000259" key="13">
    <source>
        <dbReference type="PROSITE" id="PS51163"/>
    </source>
</evidence>
<reference evidence="14 15" key="1">
    <citation type="submission" date="2016-02" db="EMBL/GenBank/DDBJ databases">
        <title>Anaerosporomusa subterraneum gen. nov., sp. nov., a spore-forming obligate anaerobe isolated from saprolite.</title>
        <authorList>
            <person name="Choi J.K."/>
            <person name="Shah M."/>
            <person name="Yee N."/>
        </authorList>
    </citation>
    <scope>NUCLEOTIDE SEQUENCE [LARGE SCALE GENOMIC DNA]</scope>
    <source>
        <strain evidence="14 15">RU4</strain>
    </source>
</reference>
<keyword evidence="15" id="KW-1185">Reference proteome</keyword>
<dbReference type="OrthoDB" id="9808093at2"/>
<dbReference type="PANTHER" id="PTHR42959:SF1">
    <property type="entry name" value="CARBAMOYLTRANSFERASE HYPF"/>
    <property type="match status" value="1"/>
</dbReference>
<feature type="active site" evidence="11">
    <location>
        <position position="36"/>
    </location>
</feature>
<comment type="caution">
    <text evidence="14">The sequence shown here is derived from an EMBL/GenBank/DDBJ whole genome shotgun (WGS) entry which is preliminary data.</text>
</comment>
<dbReference type="InterPro" id="IPR011125">
    <property type="entry name" value="Znf_HypF"/>
</dbReference>
<evidence type="ECO:0000256" key="9">
    <source>
        <dbReference type="ARBA" id="ARBA00048220"/>
    </source>
</evidence>
<evidence type="ECO:0000256" key="5">
    <source>
        <dbReference type="ARBA" id="ARBA00022723"/>
    </source>
</evidence>
<keyword evidence="7" id="KW-0862">Zinc</keyword>
<dbReference type="STRING" id="1794912.AXX12_09005"/>
<dbReference type="InterPro" id="IPR051060">
    <property type="entry name" value="Carbamoyltrans_HypF-like"/>
</dbReference>
<evidence type="ECO:0000256" key="10">
    <source>
        <dbReference type="PIRNR" id="PIRNR006256"/>
    </source>
</evidence>
<dbReference type="Gene3D" id="3.30.420.40">
    <property type="match status" value="1"/>
</dbReference>
<gene>
    <name evidence="14" type="ORF">AXX12_09005</name>
</gene>
<feature type="active site" evidence="11">
    <location>
        <position position="18"/>
    </location>
</feature>
<dbReference type="PROSITE" id="PS51160">
    <property type="entry name" value="ACYLPHOSPHATASE_3"/>
    <property type="match status" value="1"/>
</dbReference>
<dbReference type="PIRSF" id="PIRSF006256">
    <property type="entry name" value="CMPcnvr_hdrg_mat"/>
    <property type="match status" value="1"/>
</dbReference>
<dbReference type="AlphaFoldDB" id="A0A154BRM9"/>
<comment type="similarity">
    <text evidence="3 10">Belongs to the carbamoyltransferase HypF family.</text>
</comment>
<keyword evidence="14" id="KW-0808">Transferase</keyword>
<evidence type="ECO:0000259" key="12">
    <source>
        <dbReference type="PROSITE" id="PS51160"/>
    </source>
</evidence>
<dbReference type="GO" id="GO:0008270">
    <property type="term" value="F:zinc ion binding"/>
    <property type="evidence" value="ECO:0007669"/>
    <property type="project" value="UniProtKB-KW"/>
</dbReference>
<keyword evidence="4" id="KW-0436">Ligase</keyword>
<dbReference type="InterPro" id="IPR017945">
    <property type="entry name" value="DHBP_synth_RibB-like_a/b_dom"/>
</dbReference>
<dbReference type="GO" id="GO:0016743">
    <property type="term" value="F:carboxyl- or carbamoyltransferase activity"/>
    <property type="evidence" value="ECO:0007669"/>
    <property type="project" value="UniProtKB-UniRule"/>
</dbReference>
<dbReference type="InterPro" id="IPR036046">
    <property type="entry name" value="Acylphosphatase-like_dom_sf"/>
</dbReference>
<keyword evidence="5" id="KW-0479">Metal-binding</keyword>
<dbReference type="Pfam" id="PF07503">
    <property type="entry name" value="zf-HYPF"/>
    <property type="match status" value="2"/>
</dbReference>
<keyword evidence="11" id="KW-0378">Hydrolase</keyword>
<evidence type="ECO:0000256" key="3">
    <source>
        <dbReference type="ARBA" id="ARBA00008097"/>
    </source>
</evidence>
<dbReference type="Pfam" id="PF17788">
    <property type="entry name" value="HypF_C"/>
    <property type="match status" value="1"/>
</dbReference>